<proteinExistence type="predicted"/>
<dbReference type="Proteomes" id="UP000199149">
    <property type="component" value="Unassembled WGS sequence"/>
</dbReference>
<evidence type="ECO:0000313" key="3">
    <source>
        <dbReference type="Proteomes" id="UP000199149"/>
    </source>
</evidence>
<reference evidence="3" key="1">
    <citation type="submission" date="2016-10" db="EMBL/GenBank/DDBJ databases">
        <authorList>
            <person name="Varghese N."/>
            <person name="Submissions S."/>
        </authorList>
    </citation>
    <scope>NUCLEOTIDE SEQUENCE [LARGE SCALE GENOMIC DNA]</scope>
    <source>
        <strain evidence="3">XJ109</strain>
    </source>
</reference>
<dbReference type="STRING" id="684065.SAMN05421738_10115"/>
<dbReference type="InterPro" id="IPR006680">
    <property type="entry name" value="Amidohydro-rel"/>
</dbReference>
<sequence>MNKQNFNPIEEVLHRIKEKGGWVNTHSHLDRAYSLTSDTFALSNSYLKEKWHLVDDMKRNSTVDDIYFRMEKAINFMLEQGCQAIGSFIDADEVIEDRSIQAAQRLKDNYGKDIEMRFANQVLKGVIDPKAREWFDMSSDFVDIIGGLPAKDFGREEEHLDILMSTAKAKNKLVHVHVDQFNTDEEIETEQLALKTIEHGMQGKVSAVHSISVAAHPRKYRFELYDLIKKADMHIVSCPTAWIDHNRTERLAPSHNSVTPVDEMIPRGINVAFGTDNINDIYKPFSDGHLLTELRVMLESCHFYDVEQLSNIATVNGLKALGIKK</sequence>
<dbReference type="Gene3D" id="3.20.20.140">
    <property type="entry name" value="Metal-dependent hydrolases"/>
    <property type="match status" value="1"/>
</dbReference>
<dbReference type="PANTHER" id="PTHR32027">
    <property type="entry name" value="CYTOSINE DEAMINASE"/>
    <property type="match status" value="1"/>
</dbReference>
<dbReference type="AlphaFoldDB" id="A0A1I4S221"/>
<dbReference type="EMBL" id="FOUZ01000001">
    <property type="protein sequence ID" value="SFM58567.1"/>
    <property type="molecule type" value="Genomic_DNA"/>
</dbReference>
<feature type="domain" description="Amidohydrolase-related" evidence="1">
    <location>
        <begin position="21"/>
        <end position="323"/>
    </location>
</feature>
<dbReference type="OrthoDB" id="9815027at2"/>
<name>A0A1I4S221_9FLAO</name>
<accession>A0A1I4S221</accession>
<evidence type="ECO:0000313" key="2">
    <source>
        <dbReference type="EMBL" id="SFM58567.1"/>
    </source>
</evidence>
<organism evidence="2 3">
    <name type="scientific">Algoriella xinjiangensis</name>
    <dbReference type="NCBI Taxonomy" id="684065"/>
    <lineage>
        <taxon>Bacteria</taxon>
        <taxon>Pseudomonadati</taxon>
        <taxon>Bacteroidota</taxon>
        <taxon>Flavobacteriia</taxon>
        <taxon>Flavobacteriales</taxon>
        <taxon>Weeksellaceae</taxon>
        <taxon>Algoriella</taxon>
    </lineage>
</organism>
<dbReference type="InterPro" id="IPR032466">
    <property type="entry name" value="Metal_Hydrolase"/>
</dbReference>
<dbReference type="PANTHER" id="PTHR32027:SF0">
    <property type="entry name" value="CYTOSINE DEAMINASE"/>
    <property type="match status" value="1"/>
</dbReference>
<dbReference type="InterPro" id="IPR052349">
    <property type="entry name" value="Metallo-hydrolase_Enzymes"/>
</dbReference>
<dbReference type="NCBIfam" id="NF005365">
    <property type="entry name" value="PRK06886.1"/>
    <property type="match status" value="1"/>
</dbReference>
<dbReference type="GO" id="GO:0016814">
    <property type="term" value="F:hydrolase activity, acting on carbon-nitrogen (but not peptide) bonds, in cyclic amidines"/>
    <property type="evidence" value="ECO:0007669"/>
    <property type="project" value="TreeGrafter"/>
</dbReference>
<dbReference type="RefSeq" id="WP_092905311.1">
    <property type="nucleotide sequence ID" value="NZ_FOUZ01000001.1"/>
</dbReference>
<keyword evidence="3" id="KW-1185">Reference proteome</keyword>
<dbReference type="Pfam" id="PF01979">
    <property type="entry name" value="Amidohydro_1"/>
    <property type="match status" value="1"/>
</dbReference>
<evidence type="ECO:0000259" key="1">
    <source>
        <dbReference type="Pfam" id="PF01979"/>
    </source>
</evidence>
<dbReference type="SUPFAM" id="SSF51556">
    <property type="entry name" value="Metallo-dependent hydrolases"/>
    <property type="match status" value="1"/>
</dbReference>
<protein>
    <submittedName>
        <fullName evidence="2">Cytosine/adenosine deaminase</fullName>
    </submittedName>
</protein>
<gene>
    <name evidence="2" type="ORF">SAMN05421738_10115</name>
</gene>